<evidence type="ECO:0000256" key="1">
    <source>
        <dbReference type="SAM" id="MobiDB-lite"/>
    </source>
</evidence>
<reference evidence="2" key="1">
    <citation type="submission" date="2020-09" db="EMBL/GenBank/DDBJ databases">
        <title>Genome-Enabled Discovery of Anthraquinone Biosynthesis in Senna tora.</title>
        <authorList>
            <person name="Kang S.-H."/>
            <person name="Pandey R.P."/>
            <person name="Lee C.-M."/>
            <person name="Sim J.-S."/>
            <person name="Jeong J.-T."/>
            <person name="Choi B.-S."/>
            <person name="Jung M."/>
            <person name="Ginzburg D."/>
            <person name="Zhao K."/>
            <person name="Won S.Y."/>
            <person name="Oh T.-J."/>
            <person name="Yu Y."/>
            <person name="Kim N.-H."/>
            <person name="Lee O.R."/>
            <person name="Lee T.-H."/>
            <person name="Bashyal P."/>
            <person name="Kim T.-S."/>
            <person name="Lee W.-H."/>
            <person name="Kawkins C."/>
            <person name="Kim C.-K."/>
            <person name="Kim J.S."/>
            <person name="Ahn B.O."/>
            <person name="Rhee S.Y."/>
            <person name="Sohng J.K."/>
        </authorList>
    </citation>
    <scope>NUCLEOTIDE SEQUENCE</scope>
    <source>
        <tissue evidence="2">Leaf</tissue>
    </source>
</reference>
<organism evidence="2 3">
    <name type="scientific">Senna tora</name>
    <dbReference type="NCBI Taxonomy" id="362788"/>
    <lineage>
        <taxon>Eukaryota</taxon>
        <taxon>Viridiplantae</taxon>
        <taxon>Streptophyta</taxon>
        <taxon>Embryophyta</taxon>
        <taxon>Tracheophyta</taxon>
        <taxon>Spermatophyta</taxon>
        <taxon>Magnoliopsida</taxon>
        <taxon>eudicotyledons</taxon>
        <taxon>Gunneridae</taxon>
        <taxon>Pentapetalae</taxon>
        <taxon>rosids</taxon>
        <taxon>fabids</taxon>
        <taxon>Fabales</taxon>
        <taxon>Fabaceae</taxon>
        <taxon>Caesalpinioideae</taxon>
        <taxon>Cassia clade</taxon>
        <taxon>Senna</taxon>
    </lineage>
</organism>
<gene>
    <name evidence="2" type="ORF">G2W53_012105</name>
</gene>
<feature type="region of interest" description="Disordered" evidence="1">
    <location>
        <begin position="1"/>
        <end position="24"/>
    </location>
</feature>
<accession>A0A834TX56</accession>
<proteinExistence type="predicted"/>
<dbReference type="AlphaFoldDB" id="A0A834TX56"/>
<evidence type="ECO:0000313" key="3">
    <source>
        <dbReference type="Proteomes" id="UP000634136"/>
    </source>
</evidence>
<evidence type="ECO:0000313" key="2">
    <source>
        <dbReference type="EMBL" id="KAF7829772.1"/>
    </source>
</evidence>
<dbReference type="Proteomes" id="UP000634136">
    <property type="component" value="Unassembled WGS sequence"/>
</dbReference>
<sequence>MEKVLPGVEPRSLDSKSRVLTTTP</sequence>
<dbReference type="EMBL" id="JAAIUW010000005">
    <property type="protein sequence ID" value="KAF7829772.1"/>
    <property type="molecule type" value="Genomic_DNA"/>
</dbReference>
<protein>
    <submittedName>
        <fullName evidence="2">Uncharacterized protein</fullName>
    </submittedName>
</protein>
<name>A0A834TX56_9FABA</name>
<comment type="caution">
    <text evidence="2">The sequence shown here is derived from an EMBL/GenBank/DDBJ whole genome shotgun (WGS) entry which is preliminary data.</text>
</comment>
<keyword evidence="3" id="KW-1185">Reference proteome</keyword>